<dbReference type="Proteomes" id="UP000603200">
    <property type="component" value="Unassembled WGS sequence"/>
</dbReference>
<reference evidence="1 2" key="1">
    <citation type="submission" date="2021-01" db="EMBL/GenBank/DDBJ databases">
        <title>Whole genome shotgun sequence of Actinoplanes humidus NBRC 14915.</title>
        <authorList>
            <person name="Komaki H."/>
            <person name="Tamura T."/>
        </authorList>
    </citation>
    <scope>NUCLEOTIDE SEQUENCE [LARGE SCALE GENOMIC DNA]</scope>
    <source>
        <strain evidence="1 2">NBRC 14915</strain>
    </source>
</reference>
<keyword evidence="2" id="KW-1185">Reference proteome</keyword>
<dbReference type="PANTHER" id="PTHR41913:SF1">
    <property type="entry name" value="DUF1684 DOMAIN-CONTAINING PROTEIN"/>
    <property type="match status" value="1"/>
</dbReference>
<name>A0ABQ3ZTR5_9ACTN</name>
<evidence type="ECO:0008006" key="3">
    <source>
        <dbReference type="Google" id="ProtNLM"/>
    </source>
</evidence>
<gene>
    <name evidence="1" type="ORF">Ahu01nite_050790</name>
</gene>
<organism evidence="1 2">
    <name type="scientific">Winogradskya humida</name>
    <dbReference type="NCBI Taxonomy" id="113566"/>
    <lineage>
        <taxon>Bacteria</taxon>
        <taxon>Bacillati</taxon>
        <taxon>Actinomycetota</taxon>
        <taxon>Actinomycetes</taxon>
        <taxon>Micromonosporales</taxon>
        <taxon>Micromonosporaceae</taxon>
        <taxon>Winogradskya</taxon>
    </lineage>
</organism>
<accession>A0ABQ3ZTR5</accession>
<evidence type="ECO:0000313" key="1">
    <source>
        <dbReference type="EMBL" id="GIE21977.1"/>
    </source>
</evidence>
<proteinExistence type="predicted"/>
<dbReference type="PANTHER" id="PTHR41913">
    <property type="entry name" value="DUF1684 DOMAIN-CONTAINING PROTEIN"/>
    <property type="match status" value="1"/>
</dbReference>
<comment type="caution">
    <text evidence="1">The sequence shown here is derived from an EMBL/GenBank/DDBJ whole genome shotgun (WGS) entry which is preliminary data.</text>
</comment>
<dbReference type="InterPro" id="IPR012467">
    <property type="entry name" value="DUF1684"/>
</dbReference>
<dbReference type="Gene3D" id="6.10.250.1680">
    <property type="match status" value="1"/>
</dbReference>
<sequence>MQSHVFKRFNTMTFRAYVKGGSSLKSAGYRGVVQALELADYRAAVARNYLTAIDLADFRAQRDKLFANHPQSAIPRGAPFDGLKYYPPNDEFVAEADLREAPGSIDIDTGGPDGVCHYTRAGILDTPWGELSLWWLQSYGGGLFLPVRDATSGPETYGGGRYLTDTVKGTHGRGVEMLTPTRARLDFNYLYNPSCAYDDAWLCPLAPPENTLEVAIRAGELKYH</sequence>
<dbReference type="Pfam" id="PF07920">
    <property type="entry name" value="DUF1684"/>
    <property type="match status" value="1"/>
</dbReference>
<evidence type="ECO:0000313" key="2">
    <source>
        <dbReference type="Proteomes" id="UP000603200"/>
    </source>
</evidence>
<dbReference type="EMBL" id="BOMN01000064">
    <property type="protein sequence ID" value="GIE21977.1"/>
    <property type="molecule type" value="Genomic_DNA"/>
</dbReference>
<protein>
    <recommendedName>
        <fullName evidence="3">DUF1684 domain-containing protein</fullName>
    </recommendedName>
</protein>